<organism evidence="6">
    <name type="scientific">Xenorhabdus bovienii str. oregonense</name>
    <dbReference type="NCBI Taxonomy" id="1398202"/>
    <lineage>
        <taxon>Bacteria</taxon>
        <taxon>Pseudomonadati</taxon>
        <taxon>Pseudomonadota</taxon>
        <taxon>Gammaproteobacteria</taxon>
        <taxon>Enterobacterales</taxon>
        <taxon>Morganellaceae</taxon>
        <taxon>Xenorhabdus</taxon>
    </lineage>
</organism>
<evidence type="ECO:0000256" key="1">
    <source>
        <dbReference type="ARBA" id="ARBA00005990"/>
    </source>
</evidence>
<dbReference type="HOGENOM" id="CLU_055322_3_3_6"/>
<evidence type="ECO:0000313" key="6">
    <source>
        <dbReference type="EMBL" id="CDH07249.1"/>
    </source>
</evidence>
<dbReference type="AlphaFoldDB" id="A0A077P8U3"/>
<evidence type="ECO:0000256" key="3">
    <source>
        <dbReference type="ARBA" id="ARBA00022643"/>
    </source>
</evidence>
<dbReference type="SUPFAM" id="SSF52218">
    <property type="entry name" value="Flavoproteins"/>
    <property type="match status" value="1"/>
</dbReference>
<dbReference type="InterPro" id="IPR029039">
    <property type="entry name" value="Flavoprotein-like_sf"/>
</dbReference>
<dbReference type="RefSeq" id="WP_038259057.1">
    <property type="nucleotide sequence ID" value="NZ_CAWLUU010000227.1"/>
</dbReference>
<proteinExistence type="inferred from homology"/>
<comment type="similarity">
    <text evidence="1">Belongs to the SsuE family.</text>
</comment>
<dbReference type="Proteomes" id="UP000028483">
    <property type="component" value="Unassembled WGS sequence"/>
</dbReference>
<feature type="domain" description="NADPH-dependent FMN reductase-like" evidence="5">
    <location>
        <begin position="6"/>
        <end position="147"/>
    </location>
</feature>
<dbReference type="PANTHER" id="PTHR43408">
    <property type="entry name" value="FMN REDUCTASE (NADPH)"/>
    <property type="match status" value="1"/>
</dbReference>
<protein>
    <submittedName>
        <fullName evidence="6">FMN reductase, MsuE subfamily</fullName>
    </submittedName>
</protein>
<dbReference type="Pfam" id="PF03358">
    <property type="entry name" value="FMN_red"/>
    <property type="match status" value="1"/>
</dbReference>
<dbReference type="Gene3D" id="3.40.50.360">
    <property type="match status" value="1"/>
</dbReference>
<accession>A0A077P8U3</accession>
<dbReference type="PANTHER" id="PTHR43408:SF2">
    <property type="entry name" value="FMN REDUCTASE (NADPH)"/>
    <property type="match status" value="1"/>
</dbReference>
<gene>
    <name evidence="6" type="ORF">XBO1_2600009</name>
</gene>
<dbReference type="GO" id="GO:0016491">
    <property type="term" value="F:oxidoreductase activity"/>
    <property type="evidence" value="ECO:0007669"/>
    <property type="project" value="UniProtKB-KW"/>
</dbReference>
<keyword evidence="4" id="KW-0560">Oxidoreductase</keyword>
<evidence type="ECO:0000256" key="2">
    <source>
        <dbReference type="ARBA" id="ARBA00022630"/>
    </source>
</evidence>
<name>A0A077P8U3_XENBV</name>
<keyword evidence="3" id="KW-0288">FMN</keyword>
<dbReference type="InterPro" id="IPR005025">
    <property type="entry name" value="FMN_Rdtase-like_dom"/>
</dbReference>
<reference evidence="6" key="1">
    <citation type="submission" date="2013-07" db="EMBL/GenBank/DDBJ databases">
        <title>Sub-species coevolution in mutualistic symbiosis.</title>
        <authorList>
            <person name="Murfin K."/>
            <person name="Klassen J."/>
            <person name="Lee M."/>
            <person name="Forst S."/>
            <person name="Stock P."/>
            <person name="Goodrich-Blair H."/>
        </authorList>
    </citation>
    <scope>NUCLEOTIDE SEQUENCE [LARGE SCALE GENOMIC DNA]</scope>
    <source>
        <strain evidence="6">Oregonense</strain>
    </source>
</reference>
<keyword evidence="2" id="KW-0285">Flavoprotein</keyword>
<dbReference type="InterPro" id="IPR051814">
    <property type="entry name" value="NAD(P)H-dep_FMN_reductase"/>
</dbReference>
<evidence type="ECO:0000256" key="4">
    <source>
        <dbReference type="ARBA" id="ARBA00023002"/>
    </source>
</evidence>
<comment type="caution">
    <text evidence="6">The sequence shown here is derived from an EMBL/GenBank/DDBJ whole genome shotgun (WGS) entry which is preliminary data.</text>
</comment>
<evidence type="ECO:0000259" key="5">
    <source>
        <dbReference type="Pfam" id="PF03358"/>
    </source>
</evidence>
<sequence length="176" mass="19447">MNRKIIVGLAGSYHRPSRTQVLVGNICSRAEQQYGLTTSLHDMADFGASLGQAMHFQDLDDKAQVLINKIIASDALVIGVPTYQASYPGMFKHLFDLIDPEALVGKPMILAATGGSERHAMMVEYQLRPLFKFFRASTVPTAIYVTANDGEHNPLANRALLNRVDRAIQELSLWFG</sequence>
<dbReference type="EMBL" id="CBSX010000180">
    <property type="protein sequence ID" value="CDH07249.1"/>
    <property type="molecule type" value="Genomic_DNA"/>
</dbReference>